<dbReference type="Pfam" id="PF05175">
    <property type="entry name" value="MTS"/>
    <property type="match status" value="1"/>
</dbReference>
<dbReference type="InterPro" id="IPR002052">
    <property type="entry name" value="DNA_methylase_N6_adenine_CS"/>
</dbReference>
<dbReference type="PANTHER" id="PTHR45875">
    <property type="entry name" value="METHYLTRANSFERASE N6AMT1"/>
    <property type="match status" value="1"/>
</dbReference>
<keyword evidence="7" id="KW-1185">Reference proteome</keyword>
<comment type="similarity">
    <text evidence="1">Belongs to the eukaryotic/archaeal PrmC-related family.</text>
</comment>
<evidence type="ECO:0000256" key="2">
    <source>
        <dbReference type="ARBA" id="ARBA00022603"/>
    </source>
</evidence>
<dbReference type="InterPro" id="IPR007848">
    <property type="entry name" value="Small_mtfrase_dom"/>
</dbReference>
<dbReference type="EC" id="2.1.1.-" evidence="6"/>
<dbReference type="GO" id="GO:0032259">
    <property type="term" value="P:methylation"/>
    <property type="evidence" value="ECO:0007669"/>
    <property type="project" value="UniProtKB-KW"/>
</dbReference>
<dbReference type="PROSITE" id="PS00092">
    <property type="entry name" value="N6_MTASE"/>
    <property type="match status" value="1"/>
</dbReference>
<dbReference type="RefSeq" id="WP_382050855.1">
    <property type="nucleotide sequence ID" value="NZ_JBHSKJ010000034.1"/>
</dbReference>
<dbReference type="PANTHER" id="PTHR45875:SF1">
    <property type="entry name" value="METHYLTRANSFERASE N6AMT1"/>
    <property type="match status" value="1"/>
</dbReference>
<dbReference type="EMBL" id="JBHSKJ010000034">
    <property type="protein sequence ID" value="MFC5149881.1"/>
    <property type="molecule type" value="Genomic_DNA"/>
</dbReference>
<dbReference type="NCBIfam" id="TIGR00537">
    <property type="entry name" value="hemK_rel_arch"/>
    <property type="match status" value="1"/>
</dbReference>
<dbReference type="GO" id="GO:0008168">
    <property type="term" value="F:methyltransferase activity"/>
    <property type="evidence" value="ECO:0007669"/>
    <property type="project" value="UniProtKB-KW"/>
</dbReference>
<keyword evidence="2 6" id="KW-0489">Methyltransferase</keyword>
<feature type="domain" description="Methyltransferase small" evidence="5">
    <location>
        <begin position="3"/>
        <end position="104"/>
    </location>
</feature>
<dbReference type="InterPro" id="IPR029063">
    <property type="entry name" value="SAM-dependent_MTases_sf"/>
</dbReference>
<evidence type="ECO:0000313" key="6">
    <source>
        <dbReference type="EMBL" id="MFC5149881.1"/>
    </source>
</evidence>
<dbReference type="Gene3D" id="3.40.50.150">
    <property type="entry name" value="Vaccinia Virus protein VP39"/>
    <property type="match status" value="1"/>
</dbReference>
<reference evidence="7" key="1">
    <citation type="journal article" date="2019" name="Int. J. Syst. Evol. Microbiol.">
        <title>The Global Catalogue of Microorganisms (GCM) 10K type strain sequencing project: providing services to taxonomists for standard genome sequencing and annotation.</title>
        <authorList>
            <consortium name="The Broad Institute Genomics Platform"/>
            <consortium name="The Broad Institute Genome Sequencing Center for Infectious Disease"/>
            <person name="Wu L."/>
            <person name="Ma J."/>
        </authorList>
    </citation>
    <scope>NUCLEOTIDE SEQUENCE [LARGE SCALE GENOMIC DNA]</scope>
    <source>
        <strain evidence="7">CGMCC 4.1641</strain>
    </source>
</reference>
<dbReference type="Proteomes" id="UP001596222">
    <property type="component" value="Unassembled WGS sequence"/>
</dbReference>
<proteinExistence type="inferred from homology"/>
<comment type="caution">
    <text evidence="6">The sequence shown here is derived from an EMBL/GenBank/DDBJ whole genome shotgun (WGS) entry which is preliminary data.</text>
</comment>
<evidence type="ECO:0000256" key="3">
    <source>
        <dbReference type="ARBA" id="ARBA00022679"/>
    </source>
</evidence>
<dbReference type="InterPro" id="IPR052190">
    <property type="entry name" value="Euk-Arch_PrmC-MTase"/>
</dbReference>
<keyword evidence="3 6" id="KW-0808">Transferase</keyword>
<gene>
    <name evidence="6" type="ORF">ACFPP6_35045</name>
</gene>
<accession>A0ABW0AA14</accession>
<name>A0ABW0AA14_9ACTN</name>
<evidence type="ECO:0000256" key="4">
    <source>
        <dbReference type="ARBA" id="ARBA00022691"/>
    </source>
</evidence>
<evidence type="ECO:0000259" key="5">
    <source>
        <dbReference type="Pfam" id="PF05175"/>
    </source>
</evidence>
<sequence length="221" mass="23749">MRFFRLPGVYVPQEDTALLLEAFSRERVDRGAAVLDVGTGCGVLAVAAARRRARAFAVDASRRAVLTTRLNALRAGVRVRAVRGDLLTPVSGGRFDLILANPPYVPVPVPVRGGRRPLHGPGRNWAGGADGRALLDRLCRGVPELLRPGGVVLMVHSSVCGPERTVKALEKGGLTVEVTARRTVAYGPVMRGQSPWMREQGLIGADEVRDELVVVRGEHLA</sequence>
<organism evidence="6 7">
    <name type="scientific">Streptomyces aureoversilis</name>
    <dbReference type="NCBI Taxonomy" id="67277"/>
    <lineage>
        <taxon>Bacteria</taxon>
        <taxon>Bacillati</taxon>
        <taxon>Actinomycetota</taxon>
        <taxon>Actinomycetes</taxon>
        <taxon>Kitasatosporales</taxon>
        <taxon>Streptomycetaceae</taxon>
        <taxon>Streptomyces</taxon>
    </lineage>
</organism>
<dbReference type="InterPro" id="IPR004557">
    <property type="entry name" value="PrmC-related"/>
</dbReference>
<evidence type="ECO:0000256" key="1">
    <source>
        <dbReference type="ARBA" id="ARBA00006149"/>
    </source>
</evidence>
<dbReference type="SUPFAM" id="SSF53335">
    <property type="entry name" value="S-adenosyl-L-methionine-dependent methyltransferases"/>
    <property type="match status" value="1"/>
</dbReference>
<protein>
    <submittedName>
        <fullName evidence="6">HemK2/MTQ2 family protein methyltransferase</fullName>
        <ecNumber evidence="6">2.1.1.-</ecNumber>
    </submittedName>
</protein>
<evidence type="ECO:0000313" key="7">
    <source>
        <dbReference type="Proteomes" id="UP001596222"/>
    </source>
</evidence>
<keyword evidence="4" id="KW-0949">S-adenosyl-L-methionine</keyword>